<accession>A0ABM8D007</accession>
<name>A0ABM8D007_9NOCA</name>
<gene>
    <name evidence="2" type="ORF">IFM12276_36860</name>
</gene>
<proteinExistence type="predicted"/>
<feature type="compositionally biased region" description="Basic and acidic residues" evidence="1">
    <location>
        <begin position="79"/>
        <end position="92"/>
    </location>
</feature>
<dbReference type="Proteomes" id="UP001317870">
    <property type="component" value="Chromosome"/>
</dbReference>
<evidence type="ECO:0000256" key="1">
    <source>
        <dbReference type="SAM" id="MobiDB-lite"/>
    </source>
</evidence>
<feature type="region of interest" description="Disordered" evidence="1">
    <location>
        <begin position="73"/>
        <end position="92"/>
    </location>
</feature>
<feature type="region of interest" description="Disordered" evidence="1">
    <location>
        <begin position="1"/>
        <end position="50"/>
    </location>
</feature>
<reference evidence="2 3" key="1">
    <citation type="submission" date="2022-11" db="EMBL/GenBank/DDBJ databases">
        <title>Genome Sequencing of Nocardia sp. ON39_IFM12276 and assembly.</title>
        <authorList>
            <person name="Shimojima M."/>
            <person name="Toyokawa M."/>
            <person name="Uesaka K."/>
        </authorList>
    </citation>
    <scope>NUCLEOTIDE SEQUENCE [LARGE SCALE GENOMIC DNA]</scope>
    <source>
        <strain evidence="2 3">IFM 12276</strain>
    </source>
</reference>
<protein>
    <submittedName>
        <fullName evidence="2">Uncharacterized protein</fullName>
    </submittedName>
</protein>
<organism evidence="2 3">
    <name type="scientific">Nocardia sputorum</name>
    <dbReference type="NCBI Taxonomy" id="2984338"/>
    <lineage>
        <taxon>Bacteria</taxon>
        <taxon>Bacillati</taxon>
        <taxon>Actinomycetota</taxon>
        <taxon>Actinomycetes</taxon>
        <taxon>Mycobacteriales</taxon>
        <taxon>Nocardiaceae</taxon>
        <taxon>Nocardia</taxon>
    </lineage>
</organism>
<evidence type="ECO:0000313" key="3">
    <source>
        <dbReference type="Proteomes" id="UP001317870"/>
    </source>
</evidence>
<feature type="compositionally biased region" description="Basic and acidic residues" evidence="1">
    <location>
        <begin position="9"/>
        <end position="35"/>
    </location>
</feature>
<keyword evidence="3" id="KW-1185">Reference proteome</keyword>
<evidence type="ECO:0000313" key="2">
    <source>
        <dbReference type="EMBL" id="BDU00658.1"/>
    </source>
</evidence>
<sequence>MVHGVVDGAGRERSSADRDTGERGEHEQGGREEQSGKTAPPHGGKKGHGDELLLKSAIRLLGLVSLTYLSVQTGMAECPPRRATEPIPEEVR</sequence>
<dbReference type="EMBL" id="AP026978">
    <property type="protein sequence ID" value="BDU00658.1"/>
    <property type="molecule type" value="Genomic_DNA"/>
</dbReference>